<comment type="caution">
    <text evidence="2">The sequence shown here is derived from an EMBL/GenBank/DDBJ whole genome shotgun (WGS) entry which is preliminary data.</text>
</comment>
<dbReference type="InterPro" id="IPR030970">
    <property type="entry name" value="ABC_MlaD"/>
</dbReference>
<dbReference type="PANTHER" id="PTHR33371:SF4">
    <property type="entry name" value="INTERMEMBRANE PHOSPHOLIPID TRANSPORT SYSTEM BINDING PROTEIN MLAD"/>
    <property type="match status" value="1"/>
</dbReference>
<reference evidence="2" key="1">
    <citation type="submission" date="2020-07" db="EMBL/GenBank/DDBJ databases">
        <title>Huge and variable diversity of episymbiotic CPR bacteria and DPANN archaea in groundwater ecosystems.</title>
        <authorList>
            <person name="He C.Y."/>
            <person name="Keren R."/>
            <person name="Whittaker M."/>
            <person name="Farag I.F."/>
            <person name="Doudna J."/>
            <person name="Cate J.H.D."/>
            <person name="Banfield J.F."/>
        </authorList>
    </citation>
    <scope>NUCLEOTIDE SEQUENCE</scope>
    <source>
        <strain evidence="2">NC_groundwater_763_Ag_S-0.2um_68_21</strain>
    </source>
</reference>
<accession>A0A932HUX3</accession>
<dbReference type="Pfam" id="PF02470">
    <property type="entry name" value="MlaD"/>
    <property type="match status" value="1"/>
</dbReference>
<dbReference type="EMBL" id="JACPUR010000001">
    <property type="protein sequence ID" value="MBI3126119.1"/>
    <property type="molecule type" value="Genomic_DNA"/>
</dbReference>
<evidence type="ECO:0000313" key="3">
    <source>
        <dbReference type="Proteomes" id="UP000782312"/>
    </source>
</evidence>
<protein>
    <submittedName>
        <fullName evidence="2">Outer membrane lipid asymmetry maintenance protein MlaD</fullName>
    </submittedName>
</protein>
<evidence type="ECO:0000259" key="1">
    <source>
        <dbReference type="Pfam" id="PF02470"/>
    </source>
</evidence>
<organism evidence="2 3">
    <name type="scientific">Tectimicrobiota bacterium</name>
    <dbReference type="NCBI Taxonomy" id="2528274"/>
    <lineage>
        <taxon>Bacteria</taxon>
        <taxon>Pseudomonadati</taxon>
        <taxon>Nitrospinota/Tectimicrobiota group</taxon>
        <taxon>Candidatus Tectimicrobiota</taxon>
    </lineage>
</organism>
<sequence>MSERRIELIVGTFVLAGLAALGYLSIQLGGVNLVPSGYEVTARFASVTGLREGSTVEIAGVQVGQVAAIGLEDSEAVITLRLKPSVKLAEDTIASIRTKGILGDKYVSLSPGGGEKVIPSGGRIRETEPPVDIEKIIGQFIYGKVK</sequence>
<dbReference type="InterPro" id="IPR003399">
    <property type="entry name" value="Mce/MlaD"/>
</dbReference>
<dbReference type="NCBIfam" id="TIGR04430">
    <property type="entry name" value="OM_asym_MlaD"/>
    <property type="match status" value="1"/>
</dbReference>
<name>A0A932HUX3_UNCTE</name>
<feature type="domain" description="Mce/MlaD" evidence="1">
    <location>
        <begin position="37"/>
        <end position="112"/>
    </location>
</feature>
<dbReference type="GO" id="GO:0015914">
    <property type="term" value="P:phospholipid transport"/>
    <property type="evidence" value="ECO:0007669"/>
    <property type="project" value="InterPro"/>
</dbReference>
<gene>
    <name evidence="2" type="primary">mlaD</name>
    <name evidence="2" type="ORF">HYZ11_00770</name>
</gene>
<dbReference type="PANTHER" id="PTHR33371">
    <property type="entry name" value="INTERMEMBRANE PHOSPHOLIPID TRANSPORT SYSTEM BINDING PROTEIN MLAD-RELATED"/>
    <property type="match status" value="1"/>
</dbReference>
<dbReference type="AlphaFoldDB" id="A0A932HUX3"/>
<proteinExistence type="predicted"/>
<dbReference type="InterPro" id="IPR052336">
    <property type="entry name" value="MlaD_Phospholipid_Transporter"/>
</dbReference>
<dbReference type="Proteomes" id="UP000782312">
    <property type="component" value="Unassembled WGS sequence"/>
</dbReference>
<evidence type="ECO:0000313" key="2">
    <source>
        <dbReference type="EMBL" id="MBI3126119.1"/>
    </source>
</evidence>